<reference evidence="1 2" key="1">
    <citation type="submission" date="2024-02" db="EMBL/GenBank/DDBJ databases">
        <title>Rhodopirellula caenicola NBRC 110016.</title>
        <authorList>
            <person name="Ichikawa N."/>
            <person name="Katano-Makiyama Y."/>
            <person name="Hidaka K."/>
        </authorList>
    </citation>
    <scope>NUCLEOTIDE SEQUENCE [LARGE SCALE GENOMIC DNA]</scope>
    <source>
        <strain evidence="1 2">NBRC 110016</strain>
    </source>
</reference>
<accession>A0ABP9VRD5</accession>
<organism evidence="1 2">
    <name type="scientific">Novipirellula caenicola</name>
    <dbReference type="NCBI Taxonomy" id="1536901"/>
    <lineage>
        <taxon>Bacteria</taxon>
        <taxon>Pseudomonadati</taxon>
        <taxon>Planctomycetota</taxon>
        <taxon>Planctomycetia</taxon>
        <taxon>Pirellulales</taxon>
        <taxon>Pirellulaceae</taxon>
        <taxon>Novipirellula</taxon>
    </lineage>
</organism>
<evidence type="ECO:0000313" key="1">
    <source>
        <dbReference type="EMBL" id="GAA5507734.1"/>
    </source>
</evidence>
<evidence type="ECO:0000313" key="2">
    <source>
        <dbReference type="Proteomes" id="UP001416858"/>
    </source>
</evidence>
<protein>
    <submittedName>
        <fullName evidence="1">Uncharacterized protein</fullName>
    </submittedName>
</protein>
<sequence length="62" mass="6444">MEQQPRMSPTPNSCETRLGKPVAARQLKTGASTEVNSVSASNAAHGSVVGFSFGILISKLKA</sequence>
<proteinExistence type="predicted"/>
<comment type="caution">
    <text evidence="1">The sequence shown here is derived from an EMBL/GenBank/DDBJ whole genome shotgun (WGS) entry which is preliminary data.</text>
</comment>
<keyword evidence="2" id="KW-1185">Reference proteome</keyword>
<dbReference type="Proteomes" id="UP001416858">
    <property type="component" value="Unassembled WGS sequence"/>
</dbReference>
<dbReference type="EMBL" id="BAABRO010000006">
    <property type="protein sequence ID" value="GAA5507734.1"/>
    <property type="molecule type" value="Genomic_DNA"/>
</dbReference>
<gene>
    <name evidence="1" type="ORF">Rcae01_03191</name>
</gene>
<name>A0ABP9VRD5_9BACT</name>